<dbReference type="CDD" id="cd00268">
    <property type="entry name" value="DEADc"/>
    <property type="match status" value="1"/>
</dbReference>
<dbReference type="InterPro" id="IPR014014">
    <property type="entry name" value="RNA_helicase_DEAD_Q_motif"/>
</dbReference>
<dbReference type="PROSITE" id="PS00039">
    <property type="entry name" value="DEAD_ATP_HELICASE"/>
    <property type="match status" value="1"/>
</dbReference>
<dbReference type="PROSITE" id="PS51194">
    <property type="entry name" value="HELICASE_CTER"/>
    <property type="match status" value="1"/>
</dbReference>
<evidence type="ECO:0000256" key="7">
    <source>
        <dbReference type="HAMAP-Rule" id="MF_00661"/>
    </source>
</evidence>
<name>A0ABR4WAJ5_9GAMM</name>
<dbReference type="InterPro" id="IPR001650">
    <property type="entry name" value="Helicase_C-like"/>
</dbReference>
<evidence type="ECO:0000256" key="2">
    <source>
        <dbReference type="ARBA" id="ARBA00022741"/>
    </source>
</evidence>
<protein>
    <recommendedName>
        <fullName evidence="7">ATP-dependent RNA helicase RhlB</fullName>
        <ecNumber evidence="7">3.6.4.13</ecNumber>
    </recommendedName>
</protein>
<dbReference type="InterPro" id="IPR014001">
    <property type="entry name" value="Helicase_ATP-bd"/>
</dbReference>
<comment type="similarity">
    <text evidence="7">Belongs to the DEAD box helicase family. RhlB subfamily.</text>
</comment>
<dbReference type="GO" id="GO:0004386">
    <property type="term" value="F:helicase activity"/>
    <property type="evidence" value="ECO:0007669"/>
    <property type="project" value="UniProtKB-KW"/>
</dbReference>
<comment type="subcellular location">
    <subcellularLocation>
        <location evidence="7">Cytoplasm</location>
    </subcellularLocation>
</comment>
<feature type="domain" description="Helicase C-terminal" evidence="10">
    <location>
        <begin position="261"/>
        <end position="405"/>
    </location>
</feature>
<comment type="subunit">
    <text evidence="7">Component of the RNA degradosome, which is a multiprotein complex involved in RNA processing and mRNA degradation.</text>
</comment>
<dbReference type="PANTHER" id="PTHR47959:SF10">
    <property type="entry name" value="ATP-DEPENDENT RNA HELICASE RHLB"/>
    <property type="match status" value="1"/>
</dbReference>
<dbReference type="RefSeq" id="WP_035249214.1">
    <property type="nucleotide sequence ID" value="NZ_ARXU01000011.1"/>
</dbReference>
<dbReference type="CDD" id="cd18787">
    <property type="entry name" value="SF2_C_DEAD"/>
    <property type="match status" value="1"/>
</dbReference>
<dbReference type="InterPro" id="IPR050079">
    <property type="entry name" value="DEAD_box_RNA_helicase"/>
</dbReference>
<evidence type="ECO:0000313" key="12">
    <source>
        <dbReference type="EMBL" id="KGD60423.1"/>
    </source>
</evidence>
<dbReference type="InterPro" id="IPR044742">
    <property type="entry name" value="DEAD/DEAH_RhlB"/>
</dbReference>
<organism evidence="12 13">
    <name type="scientific">Alcanivorax jadensis T9</name>
    <dbReference type="NCBI Taxonomy" id="1177181"/>
    <lineage>
        <taxon>Bacteria</taxon>
        <taxon>Pseudomonadati</taxon>
        <taxon>Pseudomonadota</taxon>
        <taxon>Gammaproteobacteria</taxon>
        <taxon>Oceanospirillales</taxon>
        <taxon>Alcanivoracaceae</taxon>
        <taxon>Alcanivorax</taxon>
    </lineage>
</organism>
<keyword evidence="4 7" id="KW-0347">Helicase</keyword>
<dbReference type="PROSITE" id="PS51192">
    <property type="entry name" value="HELICASE_ATP_BIND_1"/>
    <property type="match status" value="1"/>
</dbReference>
<accession>A0ABR4WAJ5</accession>
<dbReference type="SMART" id="SM00487">
    <property type="entry name" value="DEXDc"/>
    <property type="match status" value="1"/>
</dbReference>
<dbReference type="SUPFAM" id="SSF52540">
    <property type="entry name" value="P-loop containing nucleoside triphosphate hydrolases"/>
    <property type="match status" value="1"/>
</dbReference>
<feature type="short sequence motif" description="Q motif" evidence="8">
    <location>
        <begin position="23"/>
        <end position="51"/>
    </location>
</feature>
<dbReference type="HAMAP" id="MF_00661">
    <property type="entry name" value="DEAD_helicase_RhlB"/>
    <property type="match status" value="1"/>
</dbReference>
<keyword evidence="3 7" id="KW-0378">Hydrolase</keyword>
<feature type="domain" description="DEAD-box RNA helicase Q" evidence="11">
    <location>
        <begin position="23"/>
        <end position="51"/>
    </location>
</feature>
<evidence type="ECO:0000313" key="13">
    <source>
        <dbReference type="Proteomes" id="UP000029443"/>
    </source>
</evidence>
<dbReference type="PROSITE" id="PS51195">
    <property type="entry name" value="Q_MOTIF"/>
    <property type="match status" value="1"/>
</dbReference>
<dbReference type="InterPro" id="IPR011545">
    <property type="entry name" value="DEAD/DEAH_box_helicase_dom"/>
</dbReference>
<gene>
    <name evidence="7" type="primary">rhlB</name>
    <name evidence="12" type="ORF">T9A_02600</name>
</gene>
<keyword evidence="5 7" id="KW-0067">ATP-binding</keyword>
<evidence type="ECO:0000256" key="4">
    <source>
        <dbReference type="ARBA" id="ARBA00022806"/>
    </source>
</evidence>
<comment type="catalytic activity">
    <reaction evidence="7">
        <text>ATP + H2O = ADP + phosphate + H(+)</text>
        <dbReference type="Rhea" id="RHEA:13065"/>
        <dbReference type="ChEBI" id="CHEBI:15377"/>
        <dbReference type="ChEBI" id="CHEBI:15378"/>
        <dbReference type="ChEBI" id="CHEBI:30616"/>
        <dbReference type="ChEBI" id="CHEBI:43474"/>
        <dbReference type="ChEBI" id="CHEBI:456216"/>
        <dbReference type="EC" id="3.6.4.13"/>
    </reaction>
</comment>
<keyword evidence="1 7" id="KW-0963">Cytoplasm</keyword>
<keyword evidence="6 7" id="KW-0694">RNA-binding</keyword>
<keyword evidence="2 7" id="KW-0547">Nucleotide-binding</keyword>
<dbReference type="InterPro" id="IPR000629">
    <property type="entry name" value="RNA-helicase_DEAD-box_CS"/>
</dbReference>
<dbReference type="InterPro" id="IPR023554">
    <property type="entry name" value="RNA_helicase_ATP-dep_RhlB"/>
</dbReference>
<reference evidence="12 13" key="1">
    <citation type="submission" date="2012-09" db="EMBL/GenBank/DDBJ databases">
        <title>Genome Sequence of alkane-degrading Bacterium Alcanivorax jadensis T9.</title>
        <authorList>
            <person name="Lai Q."/>
            <person name="Shao Z."/>
        </authorList>
    </citation>
    <scope>NUCLEOTIDE SEQUENCE [LARGE SCALE GENOMIC DNA]</scope>
    <source>
        <strain evidence="12 13">T9</strain>
    </source>
</reference>
<comment type="caution">
    <text evidence="12">The sequence shown here is derived from an EMBL/GenBank/DDBJ whole genome shotgun (WGS) entry which is preliminary data.</text>
</comment>
<evidence type="ECO:0000256" key="5">
    <source>
        <dbReference type="ARBA" id="ARBA00022840"/>
    </source>
</evidence>
<dbReference type="SMART" id="SM00490">
    <property type="entry name" value="HELICc"/>
    <property type="match status" value="1"/>
</dbReference>
<dbReference type="Proteomes" id="UP000029443">
    <property type="component" value="Unassembled WGS sequence"/>
</dbReference>
<feature type="domain" description="Helicase ATP-binding" evidence="9">
    <location>
        <begin position="54"/>
        <end position="234"/>
    </location>
</feature>
<dbReference type="Pfam" id="PF00270">
    <property type="entry name" value="DEAD"/>
    <property type="match status" value="1"/>
</dbReference>
<evidence type="ECO:0000259" key="9">
    <source>
        <dbReference type="PROSITE" id="PS51192"/>
    </source>
</evidence>
<evidence type="ECO:0000256" key="6">
    <source>
        <dbReference type="ARBA" id="ARBA00022884"/>
    </source>
</evidence>
<evidence type="ECO:0000256" key="8">
    <source>
        <dbReference type="PROSITE-ProRule" id="PRU00552"/>
    </source>
</evidence>
<dbReference type="PANTHER" id="PTHR47959">
    <property type="entry name" value="ATP-DEPENDENT RNA HELICASE RHLE-RELATED"/>
    <property type="match status" value="1"/>
</dbReference>
<evidence type="ECO:0000259" key="11">
    <source>
        <dbReference type="PROSITE" id="PS51195"/>
    </source>
</evidence>
<dbReference type="Pfam" id="PF00271">
    <property type="entry name" value="Helicase_C"/>
    <property type="match status" value="1"/>
</dbReference>
<evidence type="ECO:0000256" key="3">
    <source>
        <dbReference type="ARBA" id="ARBA00022801"/>
    </source>
</evidence>
<evidence type="ECO:0000256" key="1">
    <source>
        <dbReference type="ARBA" id="ARBA00022490"/>
    </source>
</evidence>
<dbReference type="NCBIfam" id="NF002340">
    <property type="entry name" value="PRK01297.1"/>
    <property type="match status" value="1"/>
</dbReference>
<dbReference type="EC" id="3.6.4.13" evidence="7"/>
<dbReference type="Gene3D" id="3.40.50.300">
    <property type="entry name" value="P-loop containing nucleotide triphosphate hydrolases"/>
    <property type="match status" value="2"/>
</dbReference>
<keyword evidence="13" id="KW-1185">Reference proteome</keyword>
<proteinExistence type="inferred from homology"/>
<dbReference type="InterPro" id="IPR027417">
    <property type="entry name" value="P-loop_NTPase"/>
</dbReference>
<sequence length="418" mass="46988">MQKDNTSTWTLDQFPVPEKDGETRFHDFDLDLSLMRGIAEQGFQYCTPIQAEVLEHTLAGADAIGRAQTGTGKTAAFLITVINDLLRHPIQVKRYAGEPRALIVAPTRELAMQIEKDARALAKYTDLQVMSVVGGMNFNRQQERLQNELIDILVATPGRLLDFAKRRDLWLDRVEFLVLDEADRMLDMGFIPDVKRIVGMTPKPQYRQTQLFSATFSDDVMNLANRWTEAAEVVEIEPTQVTTDTVEQKVYITNADDKFTLLYNLITGMNMDKVIVFANRRDITRRVSDRLQKKGLKVSLISGDVPQTQRMKTLERFRAGDLQVLIATDVAGRGIHIDGVSHVVNYNLPEDPEDYVHRIGRTGRAGASGMSISFACEDDAFLLPELENAIGMKLECEYPPSDLLAEKDSKNGNTHQPG</sequence>
<dbReference type="EMBL" id="ARXU01000011">
    <property type="protein sequence ID" value="KGD60423.1"/>
    <property type="molecule type" value="Genomic_DNA"/>
</dbReference>
<evidence type="ECO:0000259" key="10">
    <source>
        <dbReference type="PROSITE" id="PS51194"/>
    </source>
</evidence>
<comment type="function">
    <text evidence="7">DEAD-box RNA helicase involved in RNA degradation. Has RNA-dependent ATPase activity and unwinds double-stranded RNA.</text>
</comment>